<dbReference type="Proteomes" id="UP000621455">
    <property type="component" value="Unassembled WGS sequence"/>
</dbReference>
<evidence type="ECO:0000313" key="2">
    <source>
        <dbReference type="Proteomes" id="UP000621455"/>
    </source>
</evidence>
<accession>A0ABX0NK29</accession>
<proteinExistence type="predicted"/>
<comment type="caution">
    <text evidence="1">The sequence shown here is derived from an EMBL/GenBank/DDBJ whole genome shotgun (WGS) entry which is preliminary data.</text>
</comment>
<name>A0ABX0NK29_9BURK</name>
<evidence type="ECO:0000313" key="1">
    <source>
        <dbReference type="EMBL" id="NHZ83230.1"/>
    </source>
</evidence>
<sequence length="173" mass="19400">MATRTWTCGKDGPKTVAELRKKMVALVKNKTSSQLIDSKFTRDHIYAGHSGDVLKLAQMLAKQRDLPLSTLLITSMQATAKAEVLNWIAHIPDAMLTYQRGVWTVNTQGSTVPAVCSYKWVTVNLDELKRMMIKQPGDIVKKSREWMKESQKSPAIACQFSGDGTPVIYHLDY</sequence>
<reference evidence="1 2" key="1">
    <citation type="submission" date="2019-10" db="EMBL/GenBank/DDBJ databases">
        <title>Taxonomy of Antarctic Massilia spp.: description of Massilia rubra sp. nov., Massilia aquatica sp. nov., Massilia mucilaginosa sp. nov., Massilia frigida sp. nov. isolated from streams, lakes and regoliths.</title>
        <authorList>
            <person name="Holochova P."/>
            <person name="Sedlacek I."/>
            <person name="Kralova S."/>
            <person name="Maslanova I."/>
            <person name="Busse H.-J."/>
            <person name="Stankova E."/>
            <person name="Vrbovska V."/>
            <person name="Kovarovic V."/>
            <person name="Bartak M."/>
            <person name="Svec P."/>
            <person name="Pantucek R."/>
        </authorList>
    </citation>
    <scope>NUCLEOTIDE SEQUENCE [LARGE SCALE GENOMIC DNA]</scope>
    <source>
        <strain evidence="1 2">CCM 8695</strain>
    </source>
</reference>
<protein>
    <submittedName>
        <fullName evidence="1">Uncharacterized protein</fullName>
    </submittedName>
</protein>
<dbReference type="RefSeq" id="WP_167092608.1">
    <property type="nucleotide sequence ID" value="NZ_WHJG01000046.1"/>
</dbReference>
<keyword evidence="2" id="KW-1185">Reference proteome</keyword>
<dbReference type="EMBL" id="WHJG01000046">
    <property type="protein sequence ID" value="NHZ83230.1"/>
    <property type="molecule type" value="Genomic_DNA"/>
</dbReference>
<organism evidence="1 2">
    <name type="scientific">Massilia frigida</name>
    <dbReference type="NCBI Taxonomy" id="2609281"/>
    <lineage>
        <taxon>Bacteria</taxon>
        <taxon>Pseudomonadati</taxon>
        <taxon>Pseudomonadota</taxon>
        <taxon>Betaproteobacteria</taxon>
        <taxon>Burkholderiales</taxon>
        <taxon>Oxalobacteraceae</taxon>
        <taxon>Telluria group</taxon>
        <taxon>Massilia</taxon>
    </lineage>
</organism>
<gene>
    <name evidence="1" type="ORF">F2P44_28740</name>
</gene>